<name>A0A7W6R4J2_9HYPH</name>
<dbReference type="EMBL" id="JACIFY010000011">
    <property type="protein sequence ID" value="MBB4236675.1"/>
    <property type="molecule type" value="Genomic_DNA"/>
</dbReference>
<evidence type="ECO:0000256" key="1">
    <source>
        <dbReference type="SAM" id="MobiDB-lite"/>
    </source>
</evidence>
<comment type="caution">
    <text evidence="2">The sequence shown here is derived from an EMBL/GenBank/DDBJ whole genome shotgun (WGS) entry which is preliminary data.</text>
</comment>
<dbReference type="Proteomes" id="UP000540909">
    <property type="component" value="Unassembled WGS sequence"/>
</dbReference>
<sequence length="132" mass="14269">MADIDVSTLDPDTPLRLKLAASLAFPDGSMTESGLKREIERGRLECERIAGKTYVSLNDIKRMRELCRESRRGSANTSASARAGRPSGSSSTEQTRSAQDAARMTALALIERSKSTLPKSTNPNGAGESLRR</sequence>
<proteinExistence type="predicted"/>
<reference evidence="2 3" key="1">
    <citation type="submission" date="2020-08" db="EMBL/GenBank/DDBJ databases">
        <title>Genomic Encyclopedia of Type Strains, Phase IV (KMG-V): Genome sequencing to study the core and pangenomes of soil and plant-associated prokaryotes.</title>
        <authorList>
            <person name="Whitman W."/>
        </authorList>
    </citation>
    <scope>NUCLEOTIDE SEQUENCE [LARGE SCALE GENOMIC DNA]</scope>
    <source>
        <strain evidence="2 3">SEMIA 4089</strain>
    </source>
</reference>
<feature type="region of interest" description="Disordered" evidence="1">
    <location>
        <begin position="68"/>
        <end position="132"/>
    </location>
</feature>
<evidence type="ECO:0000313" key="3">
    <source>
        <dbReference type="Proteomes" id="UP000540909"/>
    </source>
</evidence>
<evidence type="ECO:0000313" key="2">
    <source>
        <dbReference type="EMBL" id="MBB4236675.1"/>
    </source>
</evidence>
<accession>A0A7W6R4J2</accession>
<dbReference type="AlphaFoldDB" id="A0A7W6R4J2"/>
<protein>
    <submittedName>
        <fullName evidence="2">Uncharacterized protein</fullName>
    </submittedName>
</protein>
<dbReference type="RefSeq" id="WP_184471268.1">
    <property type="nucleotide sequence ID" value="NZ_JACIFY010000011.1"/>
</dbReference>
<organism evidence="2 3">
    <name type="scientific">Rhizobium esperanzae</name>
    <dbReference type="NCBI Taxonomy" id="1967781"/>
    <lineage>
        <taxon>Bacteria</taxon>
        <taxon>Pseudomonadati</taxon>
        <taxon>Pseudomonadota</taxon>
        <taxon>Alphaproteobacteria</taxon>
        <taxon>Hyphomicrobiales</taxon>
        <taxon>Rhizobiaceae</taxon>
        <taxon>Rhizobium/Agrobacterium group</taxon>
        <taxon>Rhizobium</taxon>
    </lineage>
</organism>
<feature type="compositionally biased region" description="Low complexity" evidence="1">
    <location>
        <begin position="78"/>
        <end position="91"/>
    </location>
</feature>
<gene>
    <name evidence="2" type="ORF">GGD57_003265</name>
</gene>
<feature type="compositionally biased region" description="Polar residues" evidence="1">
    <location>
        <begin position="115"/>
        <end position="124"/>
    </location>
</feature>